<dbReference type="GO" id="GO:0008745">
    <property type="term" value="F:N-acetylmuramoyl-L-alanine amidase activity"/>
    <property type="evidence" value="ECO:0007669"/>
    <property type="project" value="UniProtKB-EC"/>
</dbReference>
<name>A0A9X0HMZ5_SOLP1</name>
<organism evidence="5 6">
    <name type="scientific">Solirubrum puertoriconensis</name>
    <dbReference type="NCBI Taxonomy" id="1751427"/>
    <lineage>
        <taxon>Bacteria</taxon>
        <taxon>Pseudomonadati</taxon>
        <taxon>Bacteroidota</taxon>
        <taxon>Cytophagia</taxon>
        <taxon>Cytophagales</taxon>
    </lineage>
</organism>
<evidence type="ECO:0000259" key="4">
    <source>
        <dbReference type="SMART" id="SM00646"/>
    </source>
</evidence>
<dbReference type="Pfam" id="PF01520">
    <property type="entry name" value="Amidase_3"/>
    <property type="match status" value="1"/>
</dbReference>
<comment type="catalytic activity">
    <reaction evidence="1">
        <text>Hydrolyzes the link between N-acetylmuramoyl residues and L-amino acid residues in certain cell-wall glycopeptides.</text>
        <dbReference type="EC" id="3.5.1.28"/>
    </reaction>
</comment>
<evidence type="ECO:0000256" key="2">
    <source>
        <dbReference type="ARBA" id="ARBA00011901"/>
    </source>
</evidence>
<dbReference type="EMBL" id="LNAL01000006">
    <property type="protein sequence ID" value="KUG08991.1"/>
    <property type="molecule type" value="Genomic_DNA"/>
</dbReference>
<evidence type="ECO:0000313" key="6">
    <source>
        <dbReference type="Proteomes" id="UP000054223"/>
    </source>
</evidence>
<dbReference type="PANTHER" id="PTHR30404">
    <property type="entry name" value="N-ACETYLMURAMOYL-L-ALANINE AMIDASE"/>
    <property type="match status" value="1"/>
</dbReference>
<comment type="caution">
    <text evidence="5">The sequence shown here is derived from an EMBL/GenBank/DDBJ whole genome shotgun (WGS) entry which is preliminary data.</text>
</comment>
<gene>
    <name evidence="5" type="ORF">ASU33_12095</name>
</gene>
<dbReference type="GO" id="GO:0030288">
    <property type="term" value="C:outer membrane-bounded periplasmic space"/>
    <property type="evidence" value="ECO:0007669"/>
    <property type="project" value="TreeGrafter"/>
</dbReference>
<dbReference type="SUPFAM" id="SSF53187">
    <property type="entry name" value="Zn-dependent exopeptidases"/>
    <property type="match status" value="1"/>
</dbReference>
<dbReference type="Proteomes" id="UP000054223">
    <property type="component" value="Unassembled WGS sequence"/>
</dbReference>
<reference evidence="5 6" key="1">
    <citation type="submission" date="2015-11" db="EMBL/GenBank/DDBJ databases">
        <title>Solirubrum puertoriconensis gen. nov. an environmental bacteria isolated in Puerto Rico.</title>
        <authorList>
            <person name="Cuebas-Irizarry M.F."/>
            <person name="Montalvo-Rodriguez R."/>
        </authorList>
    </citation>
    <scope>NUCLEOTIDE SEQUENCE [LARGE SCALE GENOMIC DNA]</scope>
    <source>
        <strain evidence="5 6">MC1A</strain>
    </source>
</reference>
<protein>
    <recommendedName>
        <fullName evidence="2">N-acetylmuramoyl-L-alanine amidase</fullName>
        <ecNumber evidence="2">3.5.1.28</ecNumber>
    </recommendedName>
</protein>
<evidence type="ECO:0000256" key="3">
    <source>
        <dbReference type="ARBA" id="ARBA00022801"/>
    </source>
</evidence>
<evidence type="ECO:0000256" key="1">
    <source>
        <dbReference type="ARBA" id="ARBA00001561"/>
    </source>
</evidence>
<evidence type="ECO:0000313" key="5">
    <source>
        <dbReference type="EMBL" id="KUG08991.1"/>
    </source>
</evidence>
<feature type="domain" description="MurNAc-LAA" evidence="4">
    <location>
        <begin position="177"/>
        <end position="300"/>
    </location>
</feature>
<dbReference type="SMART" id="SM00646">
    <property type="entry name" value="Ami_3"/>
    <property type="match status" value="1"/>
</dbReference>
<sequence length="307" mass="34637">MRDYNRFVALNRASLGPRNSLIAGKYYRLPTKQAATVAKKKPTATKTVATAARTTSTKVKTPLSNKQLFGPRYGQVSPRSKQLSGTVYYLLSGHGGPDPGAVGKYGSYQLAEDEYAYDITARLAKVLMEHGAKVHVIVQDPNDGIRDEAVLRMDNDEITTPNLVIPLNHVARLRQYTNAINRLHGRYKGAYQRMITLHIDSRSAGLNTDVFFYHHDKSPVGKRLANNIHKVFTARYKRSQPNRPYVGTVSPRSSLYVVRNSHAPTVFIELGNIRNDKDQRRFVIPDNRQALANWICEGLITDYRNRK</sequence>
<dbReference type="CDD" id="cd02696">
    <property type="entry name" value="MurNAc-LAA"/>
    <property type="match status" value="1"/>
</dbReference>
<dbReference type="GO" id="GO:0009253">
    <property type="term" value="P:peptidoglycan catabolic process"/>
    <property type="evidence" value="ECO:0007669"/>
    <property type="project" value="InterPro"/>
</dbReference>
<keyword evidence="6" id="KW-1185">Reference proteome</keyword>
<dbReference type="EC" id="3.5.1.28" evidence="2"/>
<dbReference type="AlphaFoldDB" id="A0A9X0HMZ5"/>
<dbReference type="PANTHER" id="PTHR30404:SF0">
    <property type="entry name" value="N-ACETYLMURAMOYL-L-ALANINE AMIDASE AMIC"/>
    <property type="match status" value="1"/>
</dbReference>
<dbReference type="InterPro" id="IPR050695">
    <property type="entry name" value="N-acetylmuramoyl_amidase_3"/>
</dbReference>
<keyword evidence="3" id="KW-0378">Hydrolase</keyword>
<proteinExistence type="predicted"/>
<dbReference type="InterPro" id="IPR002508">
    <property type="entry name" value="MurNAc-LAA_cat"/>
</dbReference>
<dbReference type="Gene3D" id="3.40.630.40">
    <property type="entry name" value="Zn-dependent exopeptidases"/>
    <property type="match status" value="1"/>
</dbReference>
<accession>A0A9X0HMZ5</accession>